<comment type="caution">
    <text evidence="6">The sequence shown here is derived from an EMBL/GenBank/DDBJ whole genome shotgun (WGS) entry which is preliminary data.</text>
</comment>
<name>G5H7E9_9BACT</name>
<feature type="chain" id="PRO_5003477750" description="peptidylprolyl isomerase" evidence="4">
    <location>
        <begin position="20"/>
        <end position="197"/>
    </location>
</feature>
<proteinExistence type="predicted"/>
<evidence type="ECO:0000256" key="3">
    <source>
        <dbReference type="ARBA" id="ARBA00023235"/>
    </source>
</evidence>
<dbReference type="EMBL" id="ADLD01000009">
    <property type="protein sequence ID" value="EHB92788.1"/>
    <property type="molecule type" value="Genomic_DNA"/>
</dbReference>
<protein>
    <recommendedName>
        <fullName evidence="1">peptidylprolyl isomerase</fullName>
        <ecNumber evidence="1">5.2.1.8</ecNumber>
    </recommendedName>
</protein>
<evidence type="ECO:0000313" key="6">
    <source>
        <dbReference type="EMBL" id="EHB92788.1"/>
    </source>
</evidence>
<gene>
    <name evidence="6" type="ORF">HMPREF9450_00992</name>
</gene>
<evidence type="ECO:0000256" key="4">
    <source>
        <dbReference type="SAM" id="SignalP"/>
    </source>
</evidence>
<sequence>MRKILWSSLLFFCGTLLNACQPGNRLPVVVITTSAGEITATIDTVRAPISGANFMKLVDAGAYDTGATFYRVVRPDNQPDNDVKIDVIQGGLRNDSSVGNLTPIAHETTEATGLKHLDGTLSMARSEPGSASSEFFICIGDQPELDFNGKRNPDGQGFAAFGRVTEGMDVVRRIQQLQDSIQILTEPVKIVSIRRVQ</sequence>
<dbReference type="Pfam" id="PF00160">
    <property type="entry name" value="Pro_isomerase"/>
    <property type="match status" value="1"/>
</dbReference>
<dbReference type="InterPro" id="IPR029000">
    <property type="entry name" value="Cyclophilin-like_dom_sf"/>
</dbReference>
<feature type="domain" description="PPIase cyclophilin-type" evidence="5">
    <location>
        <begin position="25"/>
        <end position="197"/>
    </location>
</feature>
<dbReference type="eggNOG" id="COG0652">
    <property type="taxonomic scope" value="Bacteria"/>
</dbReference>
<evidence type="ECO:0000256" key="2">
    <source>
        <dbReference type="ARBA" id="ARBA00023110"/>
    </source>
</evidence>
<keyword evidence="4" id="KW-0732">Signal</keyword>
<dbReference type="HOGENOM" id="CLU_012062_16_9_10"/>
<dbReference type="CDD" id="cd00317">
    <property type="entry name" value="cyclophilin"/>
    <property type="match status" value="1"/>
</dbReference>
<dbReference type="SUPFAM" id="SSF50891">
    <property type="entry name" value="Cyclophilin-like"/>
    <property type="match status" value="1"/>
</dbReference>
<evidence type="ECO:0000313" key="7">
    <source>
        <dbReference type="Proteomes" id="UP000006008"/>
    </source>
</evidence>
<dbReference type="Gene3D" id="2.40.100.10">
    <property type="entry name" value="Cyclophilin-like"/>
    <property type="match status" value="1"/>
</dbReference>
<dbReference type="PANTHER" id="PTHR43246">
    <property type="entry name" value="PEPTIDYL-PROLYL CIS-TRANS ISOMERASE CYP38, CHLOROPLASTIC"/>
    <property type="match status" value="1"/>
</dbReference>
<evidence type="ECO:0000259" key="5">
    <source>
        <dbReference type="PROSITE" id="PS50072"/>
    </source>
</evidence>
<feature type="signal peptide" evidence="4">
    <location>
        <begin position="1"/>
        <end position="19"/>
    </location>
</feature>
<evidence type="ECO:0000256" key="1">
    <source>
        <dbReference type="ARBA" id="ARBA00013194"/>
    </source>
</evidence>
<dbReference type="PATRIC" id="fig|742725.3.peg.1049"/>
<dbReference type="AlphaFoldDB" id="G5H7E9"/>
<dbReference type="GO" id="GO:0003755">
    <property type="term" value="F:peptidyl-prolyl cis-trans isomerase activity"/>
    <property type="evidence" value="ECO:0007669"/>
    <property type="project" value="UniProtKB-KW"/>
</dbReference>
<reference evidence="6 7" key="1">
    <citation type="submission" date="2011-08" db="EMBL/GenBank/DDBJ databases">
        <title>The Genome Sequence of Alistipes indistinctus YIT 12060.</title>
        <authorList>
            <consortium name="The Broad Institute Genome Sequencing Platform"/>
            <person name="Earl A."/>
            <person name="Ward D."/>
            <person name="Feldgarden M."/>
            <person name="Gevers D."/>
            <person name="Morotomi M."/>
            <person name="Young S.K."/>
            <person name="Zeng Q."/>
            <person name="Gargeya S."/>
            <person name="Fitzgerald M."/>
            <person name="Haas B."/>
            <person name="Abouelleil A."/>
            <person name="Alvarado L."/>
            <person name="Arachchi H.M."/>
            <person name="Berlin A."/>
            <person name="Brown A."/>
            <person name="Chapman S.B."/>
            <person name="Chen Z."/>
            <person name="Dunbar C."/>
            <person name="Freedman E."/>
            <person name="Gearin G."/>
            <person name="Gellesch M."/>
            <person name="Goldberg J."/>
            <person name="Griggs A."/>
            <person name="Gujja S."/>
            <person name="Heiman D."/>
            <person name="Howarth C."/>
            <person name="Larson L."/>
            <person name="Lui A."/>
            <person name="MacDonald P.J.P."/>
            <person name="Montmayeur A."/>
            <person name="Murphy C."/>
            <person name="Neiman D."/>
            <person name="Pearson M."/>
            <person name="Priest M."/>
            <person name="Roberts A."/>
            <person name="Saif S."/>
            <person name="Shea T."/>
            <person name="Shenoy N."/>
            <person name="Sisk P."/>
            <person name="Stolte C."/>
            <person name="Sykes S."/>
            <person name="Wortman J."/>
            <person name="Nusbaum C."/>
            <person name="Birren B."/>
        </authorList>
    </citation>
    <scope>NUCLEOTIDE SEQUENCE [LARGE SCALE GENOMIC DNA]</scope>
    <source>
        <strain evidence="6 7">YIT 12060</strain>
    </source>
</reference>
<keyword evidence="2" id="KW-0697">Rotamase</keyword>
<dbReference type="EC" id="5.2.1.8" evidence="1"/>
<dbReference type="Proteomes" id="UP000006008">
    <property type="component" value="Unassembled WGS sequence"/>
</dbReference>
<keyword evidence="3" id="KW-0413">Isomerase</keyword>
<dbReference type="InterPro" id="IPR044665">
    <property type="entry name" value="E_coli_cyclophilin_A-like"/>
</dbReference>
<dbReference type="GeneID" id="92815991"/>
<keyword evidence="7" id="KW-1185">Reference proteome</keyword>
<dbReference type="STRING" id="742725.HMPREF9450_00992"/>
<dbReference type="InterPro" id="IPR002130">
    <property type="entry name" value="Cyclophilin-type_PPIase_dom"/>
</dbReference>
<dbReference type="OrthoDB" id="9807797at2"/>
<accession>G5H7E9</accession>
<dbReference type="RefSeq" id="WP_009133798.1">
    <property type="nucleotide sequence ID" value="NZ_CP102250.1"/>
</dbReference>
<dbReference type="PROSITE" id="PS50072">
    <property type="entry name" value="CSA_PPIASE_2"/>
    <property type="match status" value="1"/>
</dbReference>
<organism evidence="6 7">
    <name type="scientific">Alistipes indistinctus YIT 12060</name>
    <dbReference type="NCBI Taxonomy" id="742725"/>
    <lineage>
        <taxon>Bacteria</taxon>
        <taxon>Pseudomonadati</taxon>
        <taxon>Bacteroidota</taxon>
        <taxon>Bacteroidia</taxon>
        <taxon>Bacteroidales</taxon>
        <taxon>Rikenellaceae</taxon>
        <taxon>Alistipes</taxon>
    </lineage>
</organism>